<proteinExistence type="predicted"/>
<name>A0A7C3PKL3_9CYAN</name>
<gene>
    <name evidence="1" type="ORF">ENR64_01060</name>
</gene>
<organism evidence="1">
    <name type="scientific">Oscillatoriales cyanobacterium SpSt-418</name>
    <dbReference type="NCBI Taxonomy" id="2282169"/>
    <lineage>
        <taxon>Bacteria</taxon>
        <taxon>Bacillati</taxon>
        <taxon>Cyanobacteriota</taxon>
        <taxon>Cyanophyceae</taxon>
        <taxon>Oscillatoriophycideae</taxon>
        <taxon>Oscillatoriales</taxon>
    </lineage>
</organism>
<reference evidence="1" key="1">
    <citation type="journal article" date="2020" name="mSystems">
        <title>Genome- and Community-Level Interaction Insights into Carbon Utilization and Element Cycling Functions of Hydrothermarchaeota in Hydrothermal Sediment.</title>
        <authorList>
            <person name="Zhou Z."/>
            <person name="Liu Y."/>
            <person name="Xu W."/>
            <person name="Pan J."/>
            <person name="Luo Z.H."/>
            <person name="Li M."/>
        </authorList>
    </citation>
    <scope>NUCLEOTIDE SEQUENCE [LARGE SCALE GENOMIC DNA]</scope>
    <source>
        <strain evidence="1">SpSt-418</strain>
    </source>
</reference>
<dbReference type="AlphaFoldDB" id="A0A7C3PKL3"/>
<evidence type="ECO:0000313" key="1">
    <source>
        <dbReference type="EMBL" id="HFM96357.1"/>
    </source>
</evidence>
<protein>
    <submittedName>
        <fullName evidence="1">Uncharacterized protein</fullName>
    </submittedName>
</protein>
<accession>A0A7C3PKL3</accession>
<dbReference type="EMBL" id="DSRU01000018">
    <property type="protein sequence ID" value="HFM96357.1"/>
    <property type="molecule type" value="Genomic_DNA"/>
</dbReference>
<sequence>MNRWLLPPGLSLCRFDPGSWRSLPAVETLRQVGLQQYYAPGETIQLQEAKDIAPGALRIRSPYDIEAHRNCLNNGVDK</sequence>
<comment type="caution">
    <text evidence="1">The sequence shown here is derived from an EMBL/GenBank/DDBJ whole genome shotgun (WGS) entry which is preliminary data.</text>
</comment>